<dbReference type="PROSITE" id="PS50893">
    <property type="entry name" value="ABC_TRANSPORTER_2"/>
    <property type="match status" value="1"/>
</dbReference>
<dbReference type="Gene3D" id="3.40.50.300">
    <property type="entry name" value="P-loop containing nucleotide triphosphate hydrolases"/>
    <property type="match status" value="1"/>
</dbReference>
<organism evidence="5 6">
    <name type="scientific">Keratinibaculum paraultunense</name>
    <dbReference type="NCBI Taxonomy" id="1278232"/>
    <lineage>
        <taxon>Bacteria</taxon>
        <taxon>Bacillati</taxon>
        <taxon>Bacillota</taxon>
        <taxon>Tissierellia</taxon>
        <taxon>Tissierellales</taxon>
        <taxon>Tepidimicrobiaceae</taxon>
        <taxon>Keratinibaculum</taxon>
    </lineage>
</organism>
<dbReference type="AlphaFoldDB" id="A0A4V2UUH1"/>
<reference evidence="5 6" key="1">
    <citation type="submission" date="2019-03" db="EMBL/GenBank/DDBJ databases">
        <title>Genomic Encyclopedia of Type Strains, Phase IV (KMG-IV): sequencing the most valuable type-strain genomes for metagenomic binning, comparative biology and taxonomic classification.</title>
        <authorList>
            <person name="Goeker M."/>
        </authorList>
    </citation>
    <scope>NUCLEOTIDE SEQUENCE [LARGE SCALE GENOMIC DNA]</scope>
    <source>
        <strain evidence="5 6">DSM 26752</strain>
    </source>
</reference>
<evidence type="ECO:0000259" key="4">
    <source>
        <dbReference type="PROSITE" id="PS50893"/>
    </source>
</evidence>
<dbReference type="PANTHER" id="PTHR42939:SF1">
    <property type="entry name" value="ABC TRANSPORTER ATP-BINDING PROTEIN ALBC-RELATED"/>
    <property type="match status" value="1"/>
</dbReference>
<dbReference type="InterPro" id="IPR027417">
    <property type="entry name" value="P-loop_NTPase"/>
</dbReference>
<dbReference type="GO" id="GO:0016887">
    <property type="term" value="F:ATP hydrolysis activity"/>
    <property type="evidence" value="ECO:0007669"/>
    <property type="project" value="InterPro"/>
</dbReference>
<dbReference type="PANTHER" id="PTHR42939">
    <property type="entry name" value="ABC TRANSPORTER ATP-BINDING PROTEIN ALBC-RELATED"/>
    <property type="match status" value="1"/>
</dbReference>
<evidence type="ECO:0000256" key="3">
    <source>
        <dbReference type="ARBA" id="ARBA00022840"/>
    </source>
</evidence>
<protein>
    <submittedName>
        <fullName evidence="5">ABC-2 type transport system ATP-binding protein</fullName>
    </submittedName>
</protein>
<dbReference type="InterPro" id="IPR051782">
    <property type="entry name" value="ABC_Transporter_VariousFunc"/>
</dbReference>
<dbReference type="SMART" id="SM00382">
    <property type="entry name" value="AAA"/>
    <property type="match status" value="1"/>
</dbReference>
<dbReference type="CDD" id="cd03230">
    <property type="entry name" value="ABC_DR_subfamily_A"/>
    <property type="match status" value="1"/>
</dbReference>
<dbReference type="InterPro" id="IPR003593">
    <property type="entry name" value="AAA+_ATPase"/>
</dbReference>
<evidence type="ECO:0000313" key="6">
    <source>
        <dbReference type="Proteomes" id="UP000294567"/>
    </source>
</evidence>
<dbReference type="EMBL" id="SMAE01000003">
    <property type="protein sequence ID" value="TCS90736.1"/>
    <property type="molecule type" value="Genomic_DNA"/>
</dbReference>
<feature type="domain" description="ABC transporter" evidence="4">
    <location>
        <begin position="2"/>
        <end position="227"/>
    </location>
</feature>
<comment type="caution">
    <text evidence="5">The sequence shown here is derived from an EMBL/GenBank/DDBJ whole genome shotgun (WGS) entry which is preliminary data.</text>
</comment>
<dbReference type="GO" id="GO:0005524">
    <property type="term" value="F:ATP binding"/>
    <property type="evidence" value="ECO:0007669"/>
    <property type="project" value="UniProtKB-KW"/>
</dbReference>
<dbReference type="Proteomes" id="UP000294567">
    <property type="component" value="Unassembled WGS sequence"/>
</dbReference>
<accession>A0A4V2UUH1</accession>
<proteinExistence type="predicted"/>
<evidence type="ECO:0000256" key="1">
    <source>
        <dbReference type="ARBA" id="ARBA00022448"/>
    </source>
</evidence>
<name>A0A4V2UUH1_9FIRM</name>
<gene>
    <name evidence="5" type="ORF">EDD65_10340</name>
</gene>
<keyword evidence="3 5" id="KW-0067">ATP-binding</keyword>
<evidence type="ECO:0000313" key="5">
    <source>
        <dbReference type="EMBL" id="TCS90736.1"/>
    </source>
</evidence>
<keyword evidence="2" id="KW-0547">Nucleotide-binding</keyword>
<keyword evidence="6" id="KW-1185">Reference proteome</keyword>
<dbReference type="SUPFAM" id="SSF52540">
    <property type="entry name" value="P-loop containing nucleoside triphosphate hydrolases"/>
    <property type="match status" value="1"/>
</dbReference>
<dbReference type="InterPro" id="IPR003439">
    <property type="entry name" value="ABC_transporter-like_ATP-bd"/>
</dbReference>
<evidence type="ECO:0000256" key="2">
    <source>
        <dbReference type="ARBA" id="ARBA00022741"/>
    </source>
</evidence>
<sequence length="299" mass="34373">MIRVLNLDKYLGGDKILDNVNVNVEKSSIYGLIGPNGAGKTTLLKNIVDIYRPEKGEVLVLGENIKDNKKIKSQLGYIADYQYFYSNFKVEQMVDFYRNTYPLWEEKKYIKLKRIFKLDEKKKISSLSKGMKTQLSLMLNLSISPKVLILDEPTSGLDPVIKRKVLDIIIDEVSTNETTVLISSHHLGELERICDHIGIIHEGKILLEDSIEKLKSNVRKVQVAFKDGIPEDIKNNRDILKIESRGRVYEIIVNDHMDEFISQIKQYNPILLETIDMSLEEIFIYKMGGVGYVFEDITL</sequence>
<dbReference type="Pfam" id="PF00005">
    <property type="entry name" value="ABC_tran"/>
    <property type="match status" value="1"/>
</dbReference>
<keyword evidence="1" id="KW-0813">Transport</keyword>
<dbReference type="OrthoDB" id="9804819at2"/>